<reference evidence="2 3" key="3">
    <citation type="submission" date="2019-03" db="EMBL/GenBank/DDBJ databases">
        <title>Genomic Encyclopedia of Type Strains, Phase IV (KMG-IV): sequencing the most valuable type-strain genomes for metagenomic binning, comparative biology and taxonomic classification.</title>
        <authorList>
            <person name="Goeker M."/>
        </authorList>
    </citation>
    <scope>NUCLEOTIDE SEQUENCE [LARGE SCALE GENOMIC DNA]</scope>
    <source>
        <strain evidence="2 3">DSM 103236</strain>
    </source>
</reference>
<dbReference type="EMBL" id="SLWO01000002">
    <property type="protein sequence ID" value="TCO29088.1"/>
    <property type="molecule type" value="Genomic_DNA"/>
</dbReference>
<name>A0A4R2HKN3_9SPHI</name>
<dbReference type="RefSeq" id="WP_132530264.1">
    <property type="nucleotide sequence ID" value="NZ_BMJO01000003.1"/>
</dbReference>
<reference evidence="1" key="4">
    <citation type="submission" date="2024-05" db="EMBL/GenBank/DDBJ databases">
        <authorList>
            <person name="Sun Q."/>
            <person name="Zhou Y."/>
        </authorList>
    </citation>
    <scope>NUCLEOTIDE SEQUENCE</scope>
    <source>
        <strain evidence="1">CGMCC 1.15644</strain>
    </source>
</reference>
<organism evidence="2 3">
    <name type="scientific">Pedobacter psychrotolerans</name>
    <dbReference type="NCBI Taxonomy" id="1843235"/>
    <lineage>
        <taxon>Bacteria</taxon>
        <taxon>Pseudomonadati</taxon>
        <taxon>Bacteroidota</taxon>
        <taxon>Sphingobacteriia</taxon>
        <taxon>Sphingobacteriales</taxon>
        <taxon>Sphingobacteriaceae</taxon>
        <taxon>Pedobacter</taxon>
    </lineage>
</organism>
<evidence type="ECO:0000313" key="3">
    <source>
        <dbReference type="Proteomes" id="UP000295684"/>
    </source>
</evidence>
<reference evidence="1" key="1">
    <citation type="journal article" date="2014" name="Int. J. Syst. Evol. Microbiol.">
        <title>Complete genome of a new Firmicutes species belonging to the dominant human colonic microbiota ('Ruminococcus bicirculans') reveals two chromosomes and a selective capacity to utilize plant glucans.</title>
        <authorList>
            <consortium name="NISC Comparative Sequencing Program"/>
            <person name="Wegmann U."/>
            <person name="Louis P."/>
            <person name="Goesmann A."/>
            <person name="Henrissat B."/>
            <person name="Duncan S.H."/>
            <person name="Flint H.J."/>
        </authorList>
    </citation>
    <scope>NUCLEOTIDE SEQUENCE</scope>
    <source>
        <strain evidence="1">CGMCC 1.15644</strain>
    </source>
</reference>
<sequence>MTICLVKALQKIRHCEADSSSAEAISIKEIFKIDCFPERSGQAVVPSRKDDPAWDCLPELDSGTYQIVAEINSA</sequence>
<comment type="caution">
    <text evidence="2">The sequence shown here is derived from an EMBL/GenBank/DDBJ whole genome shotgun (WGS) entry which is preliminary data.</text>
</comment>
<gene>
    <name evidence="2" type="ORF">EV200_102508</name>
    <name evidence="1" type="ORF">GCM10011413_20540</name>
</gene>
<keyword evidence="4" id="KW-1185">Reference proteome</keyword>
<proteinExistence type="predicted"/>
<reference evidence="4" key="2">
    <citation type="journal article" date="2019" name="Int. J. Syst. Evol. Microbiol.">
        <title>The Global Catalogue of Microorganisms (GCM) 10K type strain sequencing project: providing services to taxonomists for standard genome sequencing and annotation.</title>
        <authorList>
            <consortium name="The Broad Institute Genomics Platform"/>
            <consortium name="The Broad Institute Genome Sequencing Center for Infectious Disease"/>
            <person name="Wu L."/>
            <person name="Ma J."/>
        </authorList>
    </citation>
    <scope>NUCLEOTIDE SEQUENCE [LARGE SCALE GENOMIC DNA]</scope>
    <source>
        <strain evidence="4">CGMCC 1.15644</strain>
    </source>
</reference>
<dbReference type="EMBL" id="BMJO01000003">
    <property type="protein sequence ID" value="GGE54068.1"/>
    <property type="molecule type" value="Genomic_DNA"/>
</dbReference>
<evidence type="ECO:0000313" key="2">
    <source>
        <dbReference type="EMBL" id="TCO29088.1"/>
    </source>
</evidence>
<protein>
    <submittedName>
        <fullName evidence="2">Uncharacterized protein</fullName>
    </submittedName>
</protein>
<evidence type="ECO:0000313" key="1">
    <source>
        <dbReference type="EMBL" id="GGE54068.1"/>
    </source>
</evidence>
<dbReference type="AlphaFoldDB" id="A0A4R2HKN3"/>
<dbReference type="Proteomes" id="UP000622648">
    <property type="component" value="Unassembled WGS sequence"/>
</dbReference>
<evidence type="ECO:0000313" key="4">
    <source>
        <dbReference type="Proteomes" id="UP000622648"/>
    </source>
</evidence>
<accession>A0A4R2HKN3</accession>
<dbReference type="Proteomes" id="UP000295684">
    <property type="component" value="Unassembled WGS sequence"/>
</dbReference>